<keyword evidence="3" id="KW-1185">Reference proteome</keyword>
<feature type="chain" id="PRO_5009173394" evidence="1">
    <location>
        <begin position="20"/>
        <end position="115"/>
    </location>
</feature>
<comment type="caution">
    <text evidence="2">The sequence shown here is derived from an EMBL/GenBank/DDBJ whole genome shotgun (WGS) entry which is preliminary data.</text>
</comment>
<name>A0A1E5D0I9_9VIBR</name>
<reference evidence="2 3" key="1">
    <citation type="journal article" date="2012" name="Science">
        <title>Ecological populations of bacteria act as socially cohesive units of antibiotic production and resistance.</title>
        <authorList>
            <person name="Cordero O.X."/>
            <person name="Wildschutte H."/>
            <person name="Kirkup B."/>
            <person name="Proehl S."/>
            <person name="Ngo L."/>
            <person name="Hussain F."/>
            <person name="Le Roux F."/>
            <person name="Mincer T."/>
            <person name="Polz M.F."/>
        </authorList>
    </citation>
    <scope>NUCLEOTIDE SEQUENCE [LARGE SCALE GENOMIC DNA]</scope>
    <source>
        <strain evidence="2 3">FF-238</strain>
    </source>
</reference>
<protein>
    <submittedName>
        <fullName evidence="2">Acyl-CoA synthetase</fullName>
    </submittedName>
</protein>
<sequence>MKKLIVLTAALTLSSTAFAATITSSADSKIKTQGYETQQQAFDAGFKVMDEINSMSPRELNNKLNVFENQMITNSLKVTDVEVTTQAFADNSHKIEYRAIVDVDYQYKHREYHRD</sequence>
<dbReference type="Proteomes" id="UP000094165">
    <property type="component" value="Unassembled WGS sequence"/>
</dbReference>
<evidence type="ECO:0000313" key="2">
    <source>
        <dbReference type="EMBL" id="OEE76844.1"/>
    </source>
</evidence>
<feature type="signal peptide" evidence="1">
    <location>
        <begin position="1"/>
        <end position="19"/>
    </location>
</feature>
<keyword evidence="1" id="KW-0732">Signal</keyword>
<dbReference type="InterPro" id="IPR016879">
    <property type="entry name" value="UCP028299"/>
</dbReference>
<organism evidence="2 3">
    <name type="scientific">Vibrio genomosp. F6 str. FF-238</name>
    <dbReference type="NCBI Taxonomy" id="1191298"/>
    <lineage>
        <taxon>Bacteria</taxon>
        <taxon>Pseudomonadati</taxon>
        <taxon>Pseudomonadota</taxon>
        <taxon>Gammaproteobacteria</taxon>
        <taxon>Vibrionales</taxon>
        <taxon>Vibrionaceae</taxon>
        <taxon>Vibrio</taxon>
    </lineage>
</organism>
<dbReference type="RefSeq" id="WP_017052768.1">
    <property type="nucleotide sequence ID" value="NZ_AJYW02000101.1"/>
</dbReference>
<evidence type="ECO:0000256" key="1">
    <source>
        <dbReference type="SAM" id="SignalP"/>
    </source>
</evidence>
<dbReference type="AlphaFoldDB" id="A0A1E5D0I9"/>
<dbReference type="EMBL" id="AJYW02000101">
    <property type="protein sequence ID" value="OEE76844.1"/>
    <property type="molecule type" value="Genomic_DNA"/>
</dbReference>
<proteinExistence type="predicted"/>
<accession>A0A1E5D0I9</accession>
<dbReference type="Pfam" id="PF11777">
    <property type="entry name" value="DUF3316"/>
    <property type="match status" value="1"/>
</dbReference>
<dbReference type="PIRSF" id="PIRSF028299">
    <property type="entry name" value="UCP028299"/>
    <property type="match status" value="1"/>
</dbReference>
<evidence type="ECO:0000313" key="3">
    <source>
        <dbReference type="Proteomes" id="UP000094165"/>
    </source>
</evidence>
<gene>
    <name evidence="2" type="ORF">A130_04630</name>
</gene>